<keyword evidence="2" id="KW-1185">Reference proteome</keyword>
<organism evidence="1 2">
    <name type="scientific">Candidatus Epulonipiscium fishelsonii</name>
    <dbReference type="NCBI Taxonomy" id="77094"/>
    <lineage>
        <taxon>Bacteria</taxon>
        <taxon>Bacillati</taxon>
        <taxon>Bacillota</taxon>
        <taxon>Clostridia</taxon>
        <taxon>Lachnospirales</taxon>
        <taxon>Lachnospiraceae</taxon>
        <taxon>Candidatus Epulonipiscium</taxon>
    </lineage>
</organism>
<dbReference type="Proteomes" id="UP000188637">
    <property type="component" value="Unassembled WGS sequence"/>
</dbReference>
<proteinExistence type="predicted"/>
<gene>
    <name evidence="1" type="ORF">AN640_03455</name>
</gene>
<name>A0ACC8XJE5_9FIRM</name>
<dbReference type="EMBL" id="LJHD01000014">
    <property type="protein sequence ID" value="ONI46464.1"/>
    <property type="molecule type" value="Genomic_DNA"/>
</dbReference>
<sequence>MGEKFIEKFKHSKLIFKMVLILAISLVITLTTISIVVINQVVIVSKDNINSMIKTKAELKASQVQTALGDGFELISDLQEYLEAYFEDALHKTEDNLVNSKVYPQMLTSRSNITIENYILNTGWSIVRNNENIDGLRLYFEPYTINTNQETYGMEIFYKNAQDNSVIPINNYNDYSTQEYYSIVKNTHEPYITTPTFQDGKSVFYIAYPILQNDEFKGVVVIDLLTSSFENINLSKNDYDTLTSTLLNENLDIIYDASNPEKINENMSSSLDAASLKEWKAKTILNKPFKITTKQRDKKTFERYLYPISVSDQTWWAQVGVEKNELYKNIYELIFGISIASVIAIVLLVCIIIKAIAKFLNPLEKVVVAAKKISNGDLDISLDLPYNDEIGILGKAFENMTHSLNYIVSDIEKVLAAMADGDFIILEDGQTDYMGAFAPIKQSLIKISNKLNETLSNIDRSSKEVKVGAEGIAKVATELSLCSNEQGTIISEFIATTDQISESINTAIEQIEQTSEISLGAKLKANEGTQAMKNMLISMEDITNSSITISSILENVETISQQTDLLALNAAIEAARAGENGKGFSVVANEIRDLATRSSETVKEIDSIIENSIKSIVQGQDMANETAESLNLIINTIEKTADIASSLLETSKVQKLSLTDLLDGTKKISNVVQSNVVTSEQSAAVSEELAAQAQSLTQMMGYFKIK</sequence>
<evidence type="ECO:0000313" key="2">
    <source>
        <dbReference type="Proteomes" id="UP000188637"/>
    </source>
</evidence>
<protein>
    <submittedName>
        <fullName evidence="1">Uncharacterized protein</fullName>
    </submittedName>
</protein>
<comment type="caution">
    <text evidence="1">The sequence shown here is derived from an EMBL/GenBank/DDBJ whole genome shotgun (WGS) entry which is preliminary data.</text>
</comment>
<reference evidence="1" key="1">
    <citation type="submission" date="2016-08" db="EMBL/GenBank/DDBJ databases">
        <authorList>
            <person name="Ngugi D.K."/>
            <person name="Miyake S."/>
            <person name="Stingl U."/>
        </authorList>
    </citation>
    <scope>NUCLEOTIDE SEQUENCE</scope>
    <source>
        <strain evidence="1">SCG-D08WGA-EpuloA1</strain>
    </source>
</reference>
<accession>A0ACC8XJE5</accession>
<evidence type="ECO:0000313" key="1">
    <source>
        <dbReference type="EMBL" id="ONI46464.1"/>
    </source>
</evidence>